<protein>
    <submittedName>
        <fullName evidence="1">Uncharacterized protein</fullName>
    </submittedName>
</protein>
<gene>
    <name evidence="1" type="ORF">TSIB3V08_LOCUS1907</name>
</gene>
<organism evidence="1">
    <name type="scientific">Timema shepardi</name>
    <name type="common">Walking stick</name>
    <dbReference type="NCBI Taxonomy" id="629360"/>
    <lineage>
        <taxon>Eukaryota</taxon>
        <taxon>Metazoa</taxon>
        <taxon>Ecdysozoa</taxon>
        <taxon>Arthropoda</taxon>
        <taxon>Hexapoda</taxon>
        <taxon>Insecta</taxon>
        <taxon>Pterygota</taxon>
        <taxon>Neoptera</taxon>
        <taxon>Polyneoptera</taxon>
        <taxon>Phasmatodea</taxon>
        <taxon>Timematodea</taxon>
        <taxon>Timematoidea</taxon>
        <taxon>Timematidae</taxon>
        <taxon>Timema</taxon>
    </lineage>
</organism>
<reference evidence="1" key="1">
    <citation type="submission" date="2020-11" db="EMBL/GenBank/DDBJ databases">
        <authorList>
            <person name="Tran Van P."/>
        </authorList>
    </citation>
    <scope>NUCLEOTIDE SEQUENCE</scope>
</reference>
<sequence length="133" mass="14952">MDKTATGLVWKEGGEIPPQNIQSGIELKPSAVRDLSSVVGESPYRAKSFGFSSRHGRKVLSSWCYFVPWTGSSPQEKDLRRHSSVSDVPLDSNVLRKVASLTLDKATLEQRIVKPRFVPEKLDFQIYEKFEAV</sequence>
<accession>A0A7R9FWF8</accession>
<dbReference type="AlphaFoldDB" id="A0A7R9FWF8"/>
<name>A0A7R9FWF8_TIMSH</name>
<dbReference type="EMBL" id="OC000553">
    <property type="protein sequence ID" value="CAD7257650.1"/>
    <property type="molecule type" value="Genomic_DNA"/>
</dbReference>
<proteinExistence type="predicted"/>
<evidence type="ECO:0000313" key="1">
    <source>
        <dbReference type="EMBL" id="CAD7257650.1"/>
    </source>
</evidence>